<feature type="region of interest" description="Disordered" evidence="1">
    <location>
        <begin position="229"/>
        <end position="325"/>
    </location>
</feature>
<protein>
    <submittedName>
        <fullName evidence="2">Uncharacterized protein</fullName>
    </submittedName>
</protein>
<evidence type="ECO:0000313" key="3">
    <source>
        <dbReference type="Proteomes" id="UP001604336"/>
    </source>
</evidence>
<comment type="caution">
    <text evidence="2">The sequence shown here is derived from an EMBL/GenBank/DDBJ whole genome shotgun (WGS) entry which is preliminary data.</text>
</comment>
<dbReference type="AlphaFoldDB" id="A0ABD1QDJ0"/>
<feature type="compositionally biased region" description="Polar residues" evidence="1">
    <location>
        <begin position="249"/>
        <end position="261"/>
    </location>
</feature>
<proteinExistence type="predicted"/>
<organism evidence="2 3">
    <name type="scientific">Abeliophyllum distichum</name>
    <dbReference type="NCBI Taxonomy" id="126358"/>
    <lineage>
        <taxon>Eukaryota</taxon>
        <taxon>Viridiplantae</taxon>
        <taxon>Streptophyta</taxon>
        <taxon>Embryophyta</taxon>
        <taxon>Tracheophyta</taxon>
        <taxon>Spermatophyta</taxon>
        <taxon>Magnoliopsida</taxon>
        <taxon>eudicotyledons</taxon>
        <taxon>Gunneridae</taxon>
        <taxon>Pentapetalae</taxon>
        <taxon>asterids</taxon>
        <taxon>lamiids</taxon>
        <taxon>Lamiales</taxon>
        <taxon>Oleaceae</taxon>
        <taxon>Forsythieae</taxon>
        <taxon>Abeliophyllum</taxon>
    </lineage>
</organism>
<sequence>MSVEGMSTRIVLWGLQMTLNASDGAREAPIHRVCFEKTVCYAWPNVYYPEGCWYLSQSTTFGRHYFSCILISSSAPKFDKRYTDSYSGMQELFNNSSSEPTNAERVAFLQAGVEVYALQFFARQLGFGQTWSIPPCYSKSFQERFHTITKVEAQTIDARNASLITGFSLAPFNHTTVVHLLFRKFWLSVKRRFFTTNVNHAFHLLEGSWSSRTSISSIPDPIHVVPISIRRPVPSSSPSKSPLIRTRRSATGSLQSSSPPAQTRVIIGASSRKHPVLGSSDRPDDNSDDDDDAPPHIRRNRGSISPLKDSTPPIPSSPLPSVPSNKEILPEKELEGPETSITQTVGESSLQGVLPSSVELEEIPIDFPVVQELICPDKDESSQAIESPSDILPHSSSRVIGDTDKPAHEDADTILRSIQNLFTSWEQVKVSHVVRSSSASRPSAASAAFSIENMNILKQAILEYTSFMDMDIVNASATS</sequence>
<dbReference type="EMBL" id="JBFOLK010000011">
    <property type="protein sequence ID" value="KAL2474280.1"/>
    <property type="molecule type" value="Genomic_DNA"/>
</dbReference>
<keyword evidence="3" id="KW-1185">Reference proteome</keyword>
<accession>A0ABD1QDJ0</accession>
<evidence type="ECO:0000313" key="2">
    <source>
        <dbReference type="EMBL" id="KAL2474280.1"/>
    </source>
</evidence>
<dbReference type="Proteomes" id="UP001604336">
    <property type="component" value="Unassembled WGS sequence"/>
</dbReference>
<feature type="compositionally biased region" description="Pro residues" evidence="1">
    <location>
        <begin position="312"/>
        <end position="321"/>
    </location>
</feature>
<reference evidence="3" key="1">
    <citation type="submission" date="2024-07" db="EMBL/GenBank/DDBJ databases">
        <title>Two chromosome-level genome assemblies of Korean endemic species Abeliophyllum distichum and Forsythia ovata (Oleaceae).</title>
        <authorList>
            <person name="Jang H."/>
        </authorList>
    </citation>
    <scope>NUCLEOTIDE SEQUENCE [LARGE SCALE GENOMIC DNA]</scope>
</reference>
<feature type="compositionally biased region" description="Low complexity" evidence="1">
    <location>
        <begin position="229"/>
        <end position="244"/>
    </location>
</feature>
<gene>
    <name evidence="2" type="ORF">Adt_35016</name>
</gene>
<name>A0ABD1QDJ0_9LAMI</name>
<evidence type="ECO:0000256" key="1">
    <source>
        <dbReference type="SAM" id="MobiDB-lite"/>
    </source>
</evidence>